<name>A0A846X2N9_9ACTN</name>
<comment type="caution">
    <text evidence="2">The sequence shown here is derived from an EMBL/GenBank/DDBJ whole genome shotgun (WGS) entry which is preliminary data.</text>
</comment>
<feature type="region of interest" description="Disordered" evidence="1">
    <location>
        <begin position="507"/>
        <end position="535"/>
    </location>
</feature>
<sequence length="535" mass="58243">MSQNTSSTTADGASEPAEFVPGAFVRDQYDSELGLFDNRAAEALGALAAVRVADLRRAGMDFPAPPTNGEVVAWCRGRGRVWNPPQRAGADLHTVRAALGGVHPAYRVALVDLVEHERHGEAWEAVARELNTVARGARRGSERPTTLTPGQLIEAGLTADQIRTLPRATKAATARSVELVETWDAEARLVASERGSEAKAARAACSLAIPEPINLAEYVRQTPRQIVHDLLPYGLGLGLFAEKKAGKSTAVMELVRALISGDKFLGQFDTELPEDARVVLLDTEMGVDLLHEEYVTNGVLAPDEAARFDVFDLLGTPALADVRTEAVRARWRERITPGSFIIIDCLYKVLGALSIGENDDAVGRVITGFEQLVTDCGAVGWVLVHHLGKDPTKGARGHGSIEGSMAVLSYLRLTGSLTDPREFWAFGRGGVSIEPLLLSYDDHQLRVDESRLVRKARARDDKQRDIDLKVQKLVRENPGMSVRFFQELEKDQRGGIGSKAIRDSIARQLQATPPTIKNLGTEHKSELHPADPYNA</sequence>
<dbReference type="InterPro" id="IPR027417">
    <property type="entry name" value="P-loop_NTPase"/>
</dbReference>
<proteinExistence type="predicted"/>
<gene>
    <name evidence="2" type="ORF">HF999_07245</name>
</gene>
<dbReference type="Gene3D" id="3.40.50.300">
    <property type="entry name" value="P-loop containing nucleotide triphosphate hydrolases"/>
    <property type="match status" value="1"/>
</dbReference>
<dbReference type="Pfam" id="PF13481">
    <property type="entry name" value="AAA_25"/>
    <property type="match status" value="1"/>
</dbReference>
<dbReference type="Proteomes" id="UP000582646">
    <property type="component" value="Unassembled WGS sequence"/>
</dbReference>
<evidence type="ECO:0000256" key="1">
    <source>
        <dbReference type="SAM" id="MobiDB-lite"/>
    </source>
</evidence>
<dbReference type="AlphaFoldDB" id="A0A846X2N9"/>
<reference evidence="2 3" key="1">
    <citation type="submission" date="2020-04" db="EMBL/GenBank/DDBJ databases">
        <title>MicrobeNet Type strains.</title>
        <authorList>
            <person name="Nicholson A.C."/>
        </authorList>
    </citation>
    <scope>NUCLEOTIDE SEQUENCE [LARGE SCALE GENOMIC DNA]</scope>
    <source>
        <strain evidence="2 3">DSM 44113</strain>
    </source>
</reference>
<evidence type="ECO:0000313" key="3">
    <source>
        <dbReference type="Proteomes" id="UP000582646"/>
    </source>
</evidence>
<organism evidence="2 3">
    <name type="scientific">Tsukamurella spumae</name>
    <dbReference type="NCBI Taxonomy" id="44753"/>
    <lineage>
        <taxon>Bacteria</taxon>
        <taxon>Bacillati</taxon>
        <taxon>Actinomycetota</taxon>
        <taxon>Actinomycetes</taxon>
        <taxon>Mycobacteriales</taxon>
        <taxon>Tsukamurellaceae</taxon>
        <taxon>Tsukamurella</taxon>
    </lineage>
</organism>
<dbReference type="RefSeq" id="WP_168545224.1">
    <property type="nucleotide sequence ID" value="NZ_BAAAKS010000004.1"/>
</dbReference>
<protein>
    <submittedName>
        <fullName evidence="2">AAA family ATPase</fullName>
    </submittedName>
</protein>
<dbReference type="SUPFAM" id="SSF52540">
    <property type="entry name" value="P-loop containing nucleoside triphosphate hydrolases"/>
    <property type="match status" value="1"/>
</dbReference>
<evidence type="ECO:0000313" key="2">
    <source>
        <dbReference type="EMBL" id="NKY18160.1"/>
    </source>
</evidence>
<accession>A0A846X2N9</accession>
<keyword evidence="3" id="KW-1185">Reference proteome</keyword>
<dbReference type="EMBL" id="JAAXOQ010000007">
    <property type="protein sequence ID" value="NKY18160.1"/>
    <property type="molecule type" value="Genomic_DNA"/>
</dbReference>
<feature type="compositionally biased region" description="Basic and acidic residues" evidence="1">
    <location>
        <begin position="520"/>
        <end position="529"/>
    </location>
</feature>